<name>A0A0F8Y3M7_9ZZZZ</name>
<evidence type="ECO:0000256" key="4">
    <source>
        <dbReference type="ARBA" id="ARBA00022833"/>
    </source>
</evidence>
<dbReference type="InterPro" id="IPR051453">
    <property type="entry name" value="MBL_Glyoxalase_II"/>
</dbReference>
<feature type="region of interest" description="Disordered" evidence="5">
    <location>
        <begin position="176"/>
        <end position="195"/>
    </location>
</feature>
<evidence type="ECO:0000259" key="6">
    <source>
        <dbReference type="SMART" id="SM00849"/>
    </source>
</evidence>
<dbReference type="EMBL" id="LAZR01055592">
    <property type="protein sequence ID" value="KKK76027.1"/>
    <property type="molecule type" value="Genomic_DNA"/>
</dbReference>
<gene>
    <name evidence="7" type="ORF">LCGC14_2867810</name>
</gene>
<reference evidence="7" key="1">
    <citation type="journal article" date="2015" name="Nature">
        <title>Complex archaea that bridge the gap between prokaryotes and eukaryotes.</title>
        <authorList>
            <person name="Spang A."/>
            <person name="Saw J.H."/>
            <person name="Jorgensen S.L."/>
            <person name="Zaremba-Niedzwiedzka K."/>
            <person name="Martijn J."/>
            <person name="Lind A.E."/>
            <person name="van Eijk R."/>
            <person name="Schleper C."/>
            <person name="Guy L."/>
            <person name="Ettema T.J."/>
        </authorList>
    </citation>
    <scope>NUCLEOTIDE SEQUENCE</scope>
</reference>
<sequence length="195" mass="21841">MKIFPYLSTTGFSNCYLLSNEDNEAVLIDPGFFDEGLLKLIEDNKFYVHHVLFTHAHFAHTNGITTLLKIYEATIYCFDPSRIGVEAEQISQGKDIHCGGLTFNVIETPGHSSDSVCFRLEKFLFTGDILTAGLIGKTQDDHQRAVQLESIHKLLLSLDNDLFIFPGHGPPSTIGLEKQFNPQLQRTETLPEEGL</sequence>
<accession>A0A0F8Y3M7</accession>
<organism evidence="7">
    <name type="scientific">marine sediment metagenome</name>
    <dbReference type="NCBI Taxonomy" id="412755"/>
    <lineage>
        <taxon>unclassified sequences</taxon>
        <taxon>metagenomes</taxon>
        <taxon>ecological metagenomes</taxon>
    </lineage>
</organism>
<dbReference type="InterPro" id="IPR001279">
    <property type="entry name" value="Metallo-B-lactamas"/>
</dbReference>
<proteinExistence type="predicted"/>
<feature type="domain" description="Metallo-beta-lactamase" evidence="6">
    <location>
        <begin position="12"/>
        <end position="168"/>
    </location>
</feature>
<dbReference type="GO" id="GO:0046872">
    <property type="term" value="F:metal ion binding"/>
    <property type="evidence" value="ECO:0007669"/>
    <property type="project" value="UniProtKB-KW"/>
</dbReference>
<dbReference type="InterPro" id="IPR036866">
    <property type="entry name" value="RibonucZ/Hydroxyglut_hydro"/>
</dbReference>
<keyword evidence="2" id="KW-0479">Metal-binding</keyword>
<evidence type="ECO:0000256" key="5">
    <source>
        <dbReference type="SAM" id="MobiDB-lite"/>
    </source>
</evidence>
<dbReference type="SUPFAM" id="SSF56281">
    <property type="entry name" value="Metallo-hydrolase/oxidoreductase"/>
    <property type="match status" value="1"/>
</dbReference>
<protein>
    <recommendedName>
        <fullName evidence="6">Metallo-beta-lactamase domain-containing protein</fullName>
    </recommendedName>
</protein>
<evidence type="ECO:0000256" key="3">
    <source>
        <dbReference type="ARBA" id="ARBA00022801"/>
    </source>
</evidence>
<dbReference type="GO" id="GO:0016787">
    <property type="term" value="F:hydrolase activity"/>
    <property type="evidence" value="ECO:0007669"/>
    <property type="project" value="UniProtKB-KW"/>
</dbReference>
<evidence type="ECO:0000256" key="2">
    <source>
        <dbReference type="ARBA" id="ARBA00022723"/>
    </source>
</evidence>
<evidence type="ECO:0000313" key="7">
    <source>
        <dbReference type="EMBL" id="KKK76027.1"/>
    </source>
</evidence>
<dbReference type="CDD" id="cd06262">
    <property type="entry name" value="metallo-hydrolase-like_MBL-fold"/>
    <property type="match status" value="1"/>
</dbReference>
<dbReference type="AlphaFoldDB" id="A0A0F8Y3M7"/>
<dbReference type="PANTHER" id="PTHR46233:SF3">
    <property type="entry name" value="HYDROXYACYLGLUTATHIONE HYDROLASE GLOC"/>
    <property type="match status" value="1"/>
</dbReference>
<comment type="cofactor">
    <cofactor evidence="1">
        <name>Zn(2+)</name>
        <dbReference type="ChEBI" id="CHEBI:29105"/>
    </cofactor>
</comment>
<dbReference type="SMART" id="SM00849">
    <property type="entry name" value="Lactamase_B"/>
    <property type="match status" value="1"/>
</dbReference>
<dbReference type="Gene3D" id="3.60.15.10">
    <property type="entry name" value="Ribonuclease Z/Hydroxyacylglutathione hydrolase-like"/>
    <property type="match status" value="1"/>
</dbReference>
<dbReference type="Pfam" id="PF00753">
    <property type="entry name" value="Lactamase_B"/>
    <property type="match status" value="1"/>
</dbReference>
<comment type="caution">
    <text evidence="7">The sequence shown here is derived from an EMBL/GenBank/DDBJ whole genome shotgun (WGS) entry which is preliminary data.</text>
</comment>
<keyword evidence="4" id="KW-0862">Zinc</keyword>
<dbReference type="PANTHER" id="PTHR46233">
    <property type="entry name" value="HYDROXYACYLGLUTATHIONE HYDROLASE GLOC"/>
    <property type="match status" value="1"/>
</dbReference>
<evidence type="ECO:0000256" key="1">
    <source>
        <dbReference type="ARBA" id="ARBA00001947"/>
    </source>
</evidence>
<keyword evidence="3" id="KW-0378">Hydrolase</keyword>